<feature type="compositionally biased region" description="Polar residues" evidence="9">
    <location>
        <begin position="954"/>
        <end position="967"/>
    </location>
</feature>
<evidence type="ECO:0000256" key="2">
    <source>
        <dbReference type="ARBA" id="ARBA00008619"/>
    </source>
</evidence>
<feature type="domain" description="KASH" evidence="10">
    <location>
        <begin position="2348"/>
        <end position="2403"/>
    </location>
</feature>
<feature type="compositionally biased region" description="Low complexity" evidence="9">
    <location>
        <begin position="936"/>
        <end position="953"/>
    </location>
</feature>
<feature type="compositionally biased region" description="Basic and acidic residues" evidence="9">
    <location>
        <begin position="1688"/>
        <end position="1708"/>
    </location>
</feature>
<dbReference type="InterPro" id="IPR012315">
    <property type="entry name" value="KASH"/>
</dbReference>
<evidence type="ECO:0000256" key="5">
    <source>
        <dbReference type="ARBA" id="ARBA00023136"/>
    </source>
</evidence>
<feature type="region of interest" description="Disordered" evidence="9">
    <location>
        <begin position="197"/>
        <end position="317"/>
    </location>
</feature>
<keyword evidence="3 7" id="KW-0812">Transmembrane</keyword>
<feature type="compositionally biased region" description="Polar residues" evidence="9">
    <location>
        <begin position="1005"/>
        <end position="1014"/>
    </location>
</feature>
<keyword evidence="5 7" id="KW-0472">Membrane</keyword>
<comment type="subcellular location">
    <subcellularLocation>
        <location evidence="1">Nucleus membrane</location>
    </subcellularLocation>
</comment>
<feature type="region of interest" description="Disordered" evidence="9">
    <location>
        <begin position="507"/>
        <end position="545"/>
    </location>
</feature>
<keyword evidence="11" id="KW-1185">Reference proteome</keyword>
<feature type="region of interest" description="Disordered" evidence="9">
    <location>
        <begin position="993"/>
        <end position="1019"/>
    </location>
</feature>
<name>A0ABM3VP39_MUSDO</name>
<feature type="region of interest" description="Disordered" evidence="9">
    <location>
        <begin position="1326"/>
        <end position="1383"/>
    </location>
</feature>
<keyword evidence="6" id="KW-0539">Nucleus</keyword>
<evidence type="ECO:0000256" key="3">
    <source>
        <dbReference type="ARBA" id="ARBA00022692"/>
    </source>
</evidence>
<dbReference type="Proteomes" id="UP001652621">
    <property type="component" value="Unplaced"/>
</dbReference>
<feature type="compositionally biased region" description="Low complexity" evidence="9">
    <location>
        <begin position="879"/>
        <end position="897"/>
    </location>
</feature>
<feature type="coiled-coil region" evidence="8">
    <location>
        <begin position="2183"/>
        <end position="2210"/>
    </location>
</feature>
<feature type="compositionally biased region" description="Low complexity" evidence="9">
    <location>
        <begin position="1934"/>
        <end position="1950"/>
    </location>
</feature>
<evidence type="ECO:0000256" key="1">
    <source>
        <dbReference type="ARBA" id="ARBA00004126"/>
    </source>
</evidence>
<feature type="region of interest" description="Disordered" evidence="9">
    <location>
        <begin position="1197"/>
        <end position="1232"/>
    </location>
</feature>
<feature type="region of interest" description="Disordered" evidence="9">
    <location>
        <begin position="460"/>
        <end position="480"/>
    </location>
</feature>
<dbReference type="PANTHER" id="PTHR21524">
    <property type="entry name" value="SPECTRIN REPEAT CONTAINING NUCLEAR ENVELOPE PROTEIN 2"/>
    <property type="match status" value="1"/>
</dbReference>
<dbReference type="GeneID" id="101897125"/>
<feature type="compositionally biased region" description="Polar residues" evidence="9">
    <location>
        <begin position="869"/>
        <end position="878"/>
    </location>
</feature>
<gene>
    <name evidence="12" type="primary">LOC101897125</name>
</gene>
<feature type="compositionally biased region" description="Polar residues" evidence="9">
    <location>
        <begin position="2296"/>
        <end position="2320"/>
    </location>
</feature>
<feature type="region of interest" description="Disordered" evidence="9">
    <location>
        <begin position="113"/>
        <end position="134"/>
    </location>
</feature>
<keyword evidence="8" id="KW-0175">Coiled coil</keyword>
<feature type="compositionally biased region" description="Polar residues" evidence="9">
    <location>
        <begin position="1245"/>
        <end position="1254"/>
    </location>
</feature>
<reference evidence="12" key="1">
    <citation type="submission" date="2025-08" db="UniProtKB">
        <authorList>
            <consortium name="RefSeq"/>
        </authorList>
    </citation>
    <scope>IDENTIFICATION</scope>
    <source>
        <strain evidence="12">Aabys</strain>
        <tissue evidence="12">Whole body</tissue>
    </source>
</reference>
<feature type="region of interest" description="Disordered" evidence="9">
    <location>
        <begin position="1245"/>
        <end position="1267"/>
    </location>
</feature>
<evidence type="ECO:0000256" key="8">
    <source>
        <dbReference type="SAM" id="Coils"/>
    </source>
</evidence>
<keyword evidence="4" id="KW-1133">Transmembrane helix</keyword>
<feature type="compositionally biased region" description="Polar residues" evidence="9">
    <location>
        <begin position="519"/>
        <end position="542"/>
    </location>
</feature>
<feature type="region of interest" description="Disordered" evidence="9">
    <location>
        <begin position="1083"/>
        <end position="1113"/>
    </location>
</feature>
<evidence type="ECO:0000313" key="11">
    <source>
        <dbReference type="Proteomes" id="UP001652621"/>
    </source>
</evidence>
<comment type="similarity">
    <text evidence="2">Belongs to the nesprin family.</text>
</comment>
<evidence type="ECO:0000256" key="7">
    <source>
        <dbReference type="PROSITE-ProRule" id="PRU00385"/>
    </source>
</evidence>
<feature type="compositionally biased region" description="Basic residues" evidence="9">
    <location>
        <begin position="203"/>
        <end position="212"/>
    </location>
</feature>
<feature type="compositionally biased region" description="Low complexity" evidence="9">
    <location>
        <begin position="460"/>
        <end position="474"/>
    </location>
</feature>
<feature type="compositionally biased region" description="Low complexity" evidence="9">
    <location>
        <begin position="994"/>
        <end position="1004"/>
    </location>
</feature>
<feature type="compositionally biased region" description="Basic residues" evidence="9">
    <location>
        <begin position="1354"/>
        <end position="1365"/>
    </location>
</feature>
<feature type="region of interest" description="Disordered" evidence="9">
    <location>
        <begin position="1"/>
        <end position="44"/>
    </location>
</feature>
<feature type="region of interest" description="Disordered" evidence="9">
    <location>
        <begin position="1919"/>
        <end position="1950"/>
    </location>
</feature>
<feature type="compositionally biased region" description="Low complexity" evidence="9">
    <location>
        <begin position="229"/>
        <end position="241"/>
    </location>
</feature>
<evidence type="ECO:0000256" key="9">
    <source>
        <dbReference type="SAM" id="MobiDB-lite"/>
    </source>
</evidence>
<feature type="region of interest" description="Disordered" evidence="9">
    <location>
        <begin position="585"/>
        <end position="621"/>
    </location>
</feature>
<accession>A0ABM3VP39</accession>
<feature type="compositionally biased region" description="Polar residues" evidence="9">
    <location>
        <begin position="276"/>
        <end position="289"/>
    </location>
</feature>
<proteinExistence type="inferred from homology"/>
<evidence type="ECO:0000256" key="4">
    <source>
        <dbReference type="ARBA" id="ARBA00022989"/>
    </source>
</evidence>
<feature type="compositionally biased region" description="Low complexity" evidence="9">
    <location>
        <begin position="33"/>
        <end position="44"/>
    </location>
</feature>
<organism evidence="11 12">
    <name type="scientific">Musca domestica</name>
    <name type="common">House fly</name>
    <dbReference type="NCBI Taxonomy" id="7370"/>
    <lineage>
        <taxon>Eukaryota</taxon>
        <taxon>Metazoa</taxon>
        <taxon>Ecdysozoa</taxon>
        <taxon>Arthropoda</taxon>
        <taxon>Hexapoda</taxon>
        <taxon>Insecta</taxon>
        <taxon>Pterygota</taxon>
        <taxon>Neoptera</taxon>
        <taxon>Endopterygota</taxon>
        <taxon>Diptera</taxon>
        <taxon>Brachycera</taxon>
        <taxon>Muscomorpha</taxon>
        <taxon>Muscoidea</taxon>
        <taxon>Muscidae</taxon>
        <taxon>Musca</taxon>
    </lineage>
</organism>
<evidence type="ECO:0000259" key="10">
    <source>
        <dbReference type="PROSITE" id="PS51049"/>
    </source>
</evidence>
<dbReference type="PROSITE" id="PS51049">
    <property type="entry name" value="KASH"/>
    <property type="match status" value="1"/>
</dbReference>
<protein>
    <submittedName>
        <fullName evidence="12">Klarsicht protein isoform X2</fullName>
    </submittedName>
</protein>
<feature type="compositionally biased region" description="Basic and acidic residues" evidence="9">
    <location>
        <begin position="251"/>
        <end position="265"/>
    </location>
</feature>
<dbReference type="Pfam" id="PF10541">
    <property type="entry name" value="KASH"/>
    <property type="match status" value="1"/>
</dbReference>
<dbReference type="PANTHER" id="PTHR21524:SF5">
    <property type="entry name" value="SPECTRIN REPEAT CONTAINING NUCLEAR ENVELOPE PROTEIN 2"/>
    <property type="match status" value="1"/>
</dbReference>
<feature type="compositionally biased region" description="Low complexity" evidence="9">
    <location>
        <begin position="300"/>
        <end position="317"/>
    </location>
</feature>
<evidence type="ECO:0000313" key="12">
    <source>
        <dbReference type="RefSeq" id="XP_058987566.1"/>
    </source>
</evidence>
<feature type="compositionally biased region" description="Polar residues" evidence="9">
    <location>
        <begin position="11"/>
        <end position="32"/>
    </location>
</feature>
<sequence length="2403" mass="261447">MDGQMDDIPANENNEQSNVHLTSSENMENCNLTTPTPTKTIPSSTSAPSLIAVAAMASNDTSNQETDLLAAMMSEETNEGMQENSATAAVAIALSSASTYFNATTTTTTTAPLPIAASNSANDADDDDNKDEQDTASNLATAADPSAGIASSLVSSVTSATSSSSASASASASHTSNQFVTPQKPNENKSILLAAASASLPQHQKKKKRNKSSKCLDGGHNMHGRGHDSSSSLSNIKTSLSMTSLPPDEQQENRDGINAKLKVERPYNSLKKNTDRNLTNQLGQMQRASKNYGGGGGNSGSSNNNHNRYSWGSGHSSSSLHSSAATLGIGSGKDDLWAAIQTNYNYIMDTNLLDSCKEARCEIEGATSGLNNTTETCLKMLEESIPSVGSCEDPKELRKWLRDMEHKLESAPSLSEATMLSCAELQKHLTEHSVLYHEIVSHARIVSACIRAASEKEQQQQQQQLHLQQQQQQHQDSDTSLIAEQTNSSLSSTDDTATTSSGIVCCSTESNKIPPPSSPTGTNLANTNHHNCSSNTAAAGSSHSRKSEVSLERLQNRYHLLYLKAFEVQLWLDGLLRKKSSSVDNLTNEDLDSEDIDDSIDDSTSDDNLDDHNAVDGATEDDLNDLASDLESDIRHNSLSYNEDLQQQLQQQQLHSDNCNSDISHQHHRIHQRCSSNTSDIDIDEEKPTLNIVSSHHHPSQQQLQRNHHQVHLLQKASRDCIQTKLQKSAEVSSDDEGWLYTASTQQHQPRSVDVVDIESLNSDHISRGISAVSSELYSYDHLAITSAHPSPQPPGSIQSSTVSSSTSTAVVAATVAASLGCAIYGDADSDKENKEAVATTTTATTLHLQSATATTTVQDTDVIVNATAEPNNSTVKESSSSSSASSSSITSSSCSSNDMLTEATTTTTTGVSIKTSATKIRPKYHQRQEMELQINNNNNHGNGSGHHQYNNNKSAKSPTSTMQHTISSSNNNNCVSTNSRHKANINTTIGLVPTTASSSSPTTQPHNRNSSFSDDAVNGNLEKENIRFYTRAEISNINVKANDNHQYHHQHNQGQFNSPTTASAQQQLLYGQQLHGVNVGKRLPPRSPAKSSISQTSTNTSTSTISPTKGKVSHESIKQLVLEAEHLVRDEALKTPTKQKHSINCGGLVQISSTIKKREVSIMPGPIKRVQEWLEHQPTTPVQLKSPQDHQLMISPSSVAASPSRTDDCEASGEASETDSIPQHCSDDTSEGFTESIATCMQTSTNSYGNSTERMGGSAEPMVVPGSNQSLNVKVTKRQQSRRKSERPWSVSCLSQLTTDAKQVAAKVCTISNVQSGLASHSISESALDSLSPGRPRTSSTAAQVKSYDSKGSLKRRKTRKKKLSYTANGKKSDTNSEDNLEQTELNKYSNSNANNNNMILSSCESMTPQQMAEITQALLQLQNSSSNSNGNIASNSEQLINNCPPGATNVAASNAESGEEENHLMKPNFRVGSFTTAYMTNEARLGSLAKLATYMNDEELQGEYTTGTEDHHSSFSETAWDNYQEKYNSENYSEGFDSDAARKLLEFGDDYRNFIDSQSDCCSSLSAANNLDSLSPPRMDSLQQNETKIVITQDTIVSSVDHARRRRALELEYERRRKNLEIRRKSCQESLDYPNPKSPTIAALSSSTQALTPKNSERFNFQQHKLDSATRKLEFGMSHSAQSLRRTSESDTSQRRRKADERRRSSRNLEKCIKLIPATSSSSGDDSDDEKEIRNLLHQSQNRLDDTKALKIRCHLLRPEDYTEIINTCRDNIRCLESVLKGPSSSVLSSQCVTHSKDLLAAWEDLLGWSENAAAARKMQEDMIVLKHALNRLGNKSSYEQLDTEPSIQIAIEALKNEKTQLQTYRTHMLKLNASVHSWLTKQERRLQNAVVEQQLKEAAANLGSIELLEEKDEIESEHKQKIGGITASSSTVTEQTEPDSTTTATTATKSTIAVTTNKTTMITVTDSNGNQVETHTTASGMMASSSSVGTCTTTQTIANEKNWDLQSLITSENEFHKHLKDEVSDMYTAWDEADSRINSQLEVLTSSLTAWRQLECGLSEFQLALGQDRGTLQGLEGALKTGQATPGELAQNVKLVAKLLSEKVNVSQEQLTAVQDYLDPNHVLYIAKFTASNGSLSDSGISDGGATSDGGLSERERRLGVLRRLAKQLESALAPGSEAMKSIAARMESAENDLKSLQNTCRDLIVRTAASHQCKKQQAQDHVTAEKKDQTDSTTAQQLKHANGCLKGRHQNGNGHLNGLEGKIQVTAIGDGVMSSNSAVSRRKRKNRRSSATAPTNAVVSADMAQSNALQMTSTTPDGDDDPSDDNSNYDLDSSDDELNSKSKRGWAWRIARVAVPMQLALFTVFCAACLMQPNCCDNINNLSMSFTPQLRYVRGPPPI</sequence>
<feature type="region of interest" description="Disordered" evidence="9">
    <location>
        <begin position="1677"/>
        <end position="1708"/>
    </location>
</feature>
<feature type="topological domain" description="Perinuclear space" evidence="7">
    <location>
        <begin position="2378"/>
        <end position="2403"/>
    </location>
</feature>
<feature type="compositionally biased region" description="Low complexity" evidence="9">
    <location>
        <begin position="113"/>
        <end position="122"/>
    </location>
</feature>
<evidence type="ECO:0000256" key="6">
    <source>
        <dbReference type="ARBA" id="ARBA00023242"/>
    </source>
</evidence>
<feature type="region of interest" description="Disordered" evidence="9">
    <location>
        <begin position="869"/>
        <end position="980"/>
    </location>
</feature>
<feature type="compositionally biased region" description="Acidic residues" evidence="9">
    <location>
        <begin position="587"/>
        <end position="609"/>
    </location>
</feature>
<dbReference type="SMART" id="SM01249">
    <property type="entry name" value="KASH"/>
    <property type="match status" value="1"/>
</dbReference>
<feature type="compositionally biased region" description="Low complexity" evidence="9">
    <location>
        <begin position="968"/>
        <end position="979"/>
    </location>
</feature>
<feature type="topological domain" description="Cytoplasmic" evidence="7">
    <location>
        <begin position="1"/>
        <end position="2356"/>
    </location>
</feature>
<dbReference type="RefSeq" id="XP_058987566.1">
    <property type="nucleotide sequence ID" value="XM_059131583.1"/>
</dbReference>
<feature type="compositionally biased region" description="Low complexity" evidence="9">
    <location>
        <begin position="1092"/>
        <end position="1109"/>
    </location>
</feature>
<feature type="region of interest" description="Disordered" evidence="9">
    <location>
        <begin position="2278"/>
        <end position="2343"/>
    </location>
</feature>